<dbReference type="OrthoDB" id="2448606at2759"/>
<accession>A0A9P8BTZ4</accession>
<organism evidence="2 3">
    <name type="scientific">Linnemannia hyalina</name>
    <dbReference type="NCBI Taxonomy" id="64524"/>
    <lineage>
        <taxon>Eukaryota</taxon>
        <taxon>Fungi</taxon>
        <taxon>Fungi incertae sedis</taxon>
        <taxon>Mucoromycota</taxon>
        <taxon>Mortierellomycotina</taxon>
        <taxon>Mortierellomycetes</taxon>
        <taxon>Mortierellales</taxon>
        <taxon>Mortierellaceae</taxon>
        <taxon>Linnemannia</taxon>
    </lineage>
</organism>
<proteinExistence type="predicted"/>
<dbReference type="Proteomes" id="UP000707451">
    <property type="component" value="Unassembled WGS sequence"/>
</dbReference>
<comment type="caution">
    <text evidence="2">The sequence shown here is derived from an EMBL/GenBank/DDBJ whole genome shotgun (WGS) entry which is preliminary data.</text>
</comment>
<evidence type="ECO:0000313" key="3">
    <source>
        <dbReference type="Proteomes" id="UP000707451"/>
    </source>
</evidence>
<feature type="region of interest" description="Disordered" evidence="1">
    <location>
        <begin position="120"/>
        <end position="182"/>
    </location>
</feature>
<dbReference type="EMBL" id="JAHRHY010000012">
    <property type="protein sequence ID" value="KAG9065427.1"/>
    <property type="molecule type" value="Genomic_DNA"/>
</dbReference>
<evidence type="ECO:0000256" key="1">
    <source>
        <dbReference type="SAM" id="MobiDB-lite"/>
    </source>
</evidence>
<sequence length="572" mass="64000">MGLRPILDADTPNPLIREKSSELEVFFYDEPPVRWLPEVYAELHGGDTKGFVDGVRHMSTWGRFPLRSSTRTLLEHCESDYGKKQLALLVSFFTFQVVSDYLAINAGSCSADQLKDDLYPSGARKDSGNPGSHTTADIDYEDQETPPPKKARVGQVTTHRSHLSPTTEDGYNTTGSPLAPRARSLKPISPAALLAGGSAPASPDYNLRDGYTLPPWAKDRPLHTFKLQLLDDWGPRLTGLYEAAKTKPVLDHTHVDEIALLSGILHLNKNHVGFTGQEVKKISREVLQKFYSREKEDEDIQRSQDAALLWTSWVQKWKSLLLNEKVAAQRDDRDPAKVVNTEPVVEAILSSYADCRSKNITSIFFIALHVFREYNNWAAMVSESDCLMAVVGPILKEIMSLQHKIKFTCANACTSVGKTRKATLKQDGQSRQPDVIGQTEDKDGKAVNTDILRLAIFSKDSLDVLHNTLEQGPPLLTFQTVGLDVTFFLGTKINNTIVHIQLSTVKLPSRLTELDLDHDFFFHLFQVQTLINITNDRLENKRDEPLQEIFFPTLGTPERNAALKSPLKRATA</sequence>
<name>A0A9P8BTZ4_9FUNG</name>
<reference evidence="2" key="1">
    <citation type="submission" date="2021-06" db="EMBL/GenBank/DDBJ databases">
        <title>Genome Sequence of Mortierella hyaline Strain SCG-10, a Cold-Adapted, Nitrate-Reducing Fungus Isolated from Soil in Minnesota, USA.</title>
        <authorList>
            <person name="Aldossari N."/>
        </authorList>
    </citation>
    <scope>NUCLEOTIDE SEQUENCE</scope>
    <source>
        <strain evidence="2">SCG-10</strain>
    </source>
</reference>
<feature type="compositionally biased region" description="Polar residues" evidence="1">
    <location>
        <begin position="155"/>
        <end position="176"/>
    </location>
</feature>
<protein>
    <submittedName>
        <fullName evidence="2">Uncharacterized protein</fullName>
    </submittedName>
</protein>
<dbReference type="AlphaFoldDB" id="A0A9P8BTZ4"/>
<gene>
    <name evidence="2" type="ORF">KI688_002752</name>
</gene>
<keyword evidence="3" id="KW-1185">Reference proteome</keyword>
<evidence type="ECO:0000313" key="2">
    <source>
        <dbReference type="EMBL" id="KAG9065427.1"/>
    </source>
</evidence>